<keyword evidence="8" id="KW-1185">Reference proteome</keyword>
<dbReference type="PANTHER" id="PTHR14948:SF44">
    <property type="entry name" value="PROLINE-RICH TRANSMEMBRANE PROTEIN 1-LIKE"/>
    <property type="match status" value="1"/>
</dbReference>
<keyword evidence="5 6" id="KW-0472">Membrane</keyword>
<gene>
    <name evidence="7" type="ORF">HHUSO_G34203</name>
</gene>
<name>A0ABR0Y6M7_HUSHU</name>
<accession>A0ABR0Y6M7</accession>
<dbReference type="PANTHER" id="PTHR14948">
    <property type="entry name" value="NG5"/>
    <property type="match status" value="1"/>
</dbReference>
<keyword evidence="3 6" id="KW-0812">Transmembrane</keyword>
<sequence>MDGTQARASVPSYLVWSIFNLLCCCLPLGVAAVVCSCRSENASGVGDMARAQEASRTAKILNIVGLVCGIILIIIVIVLQFVAAKH</sequence>
<evidence type="ECO:0000256" key="3">
    <source>
        <dbReference type="ARBA" id="ARBA00022692"/>
    </source>
</evidence>
<comment type="subcellular location">
    <subcellularLocation>
        <location evidence="1">Membrane</location>
    </subcellularLocation>
</comment>
<proteinExistence type="inferred from homology"/>
<evidence type="ECO:0000313" key="8">
    <source>
        <dbReference type="Proteomes" id="UP001369086"/>
    </source>
</evidence>
<protein>
    <submittedName>
        <fullName evidence="7">Dispanin subfamily A member 2b-like</fullName>
    </submittedName>
</protein>
<organism evidence="7 8">
    <name type="scientific">Huso huso</name>
    <name type="common">Beluga</name>
    <name type="synonym">Acipenser huso</name>
    <dbReference type="NCBI Taxonomy" id="61971"/>
    <lineage>
        <taxon>Eukaryota</taxon>
        <taxon>Metazoa</taxon>
        <taxon>Chordata</taxon>
        <taxon>Craniata</taxon>
        <taxon>Vertebrata</taxon>
        <taxon>Euteleostomi</taxon>
        <taxon>Actinopterygii</taxon>
        <taxon>Chondrostei</taxon>
        <taxon>Acipenseriformes</taxon>
        <taxon>Acipenseridae</taxon>
        <taxon>Huso</taxon>
    </lineage>
</organism>
<dbReference type="Proteomes" id="UP001369086">
    <property type="component" value="Unassembled WGS sequence"/>
</dbReference>
<reference evidence="7 8" key="1">
    <citation type="submission" date="2021-05" db="EMBL/GenBank/DDBJ databases">
        <authorList>
            <person name="Zahm M."/>
            <person name="Klopp C."/>
            <person name="Cabau C."/>
            <person name="Kuhl H."/>
            <person name="Suciu R."/>
            <person name="Ciorpac M."/>
            <person name="Holostenco D."/>
            <person name="Gessner J."/>
            <person name="Wuertz S."/>
            <person name="Hohne C."/>
            <person name="Stock M."/>
            <person name="Gislard M."/>
            <person name="Lluch J."/>
            <person name="Milhes M."/>
            <person name="Lampietro C."/>
            <person name="Lopez Roques C."/>
            <person name="Donnadieu C."/>
            <person name="Du K."/>
            <person name="Schartl M."/>
            <person name="Guiguen Y."/>
        </authorList>
    </citation>
    <scope>NUCLEOTIDE SEQUENCE [LARGE SCALE GENOMIC DNA]</scope>
    <source>
        <strain evidence="7">Hh-F2</strain>
        <tissue evidence="7">Blood</tissue>
    </source>
</reference>
<dbReference type="InterPro" id="IPR007593">
    <property type="entry name" value="CD225/Dispanin_fam"/>
</dbReference>
<dbReference type="Pfam" id="PF04505">
    <property type="entry name" value="CD225"/>
    <property type="match status" value="1"/>
</dbReference>
<dbReference type="InterPro" id="IPR051423">
    <property type="entry name" value="CD225/Dispanin"/>
</dbReference>
<evidence type="ECO:0000256" key="2">
    <source>
        <dbReference type="ARBA" id="ARBA00006843"/>
    </source>
</evidence>
<evidence type="ECO:0000313" key="7">
    <source>
        <dbReference type="EMBL" id="KAK6467890.1"/>
    </source>
</evidence>
<feature type="transmembrane region" description="Helical" evidence="6">
    <location>
        <begin position="13"/>
        <end position="39"/>
    </location>
</feature>
<feature type="transmembrane region" description="Helical" evidence="6">
    <location>
        <begin position="60"/>
        <end position="83"/>
    </location>
</feature>
<comment type="caution">
    <text evidence="7">The sequence shown here is derived from an EMBL/GenBank/DDBJ whole genome shotgun (WGS) entry which is preliminary data.</text>
</comment>
<comment type="similarity">
    <text evidence="2">Belongs to the CD225/Dispanin family.</text>
</comment>
<dbReference type="EMBL" id="JAHFZB010000046">
    <property type="protein sequence ID" value="KAK6467890.1"/>
    <property type="molecule type" value="Genomic_DNA"/>
</dbReference>
<keyword evidence="4 6" id="KW-1133">Transmembrane helix</keyword>
<evidence type="ECO:0000256" key="1">
    <source>
        <dbReference type="ARBA" id="ARBA00004370"/>
    </source>
</evidence>
<evidence type="ECO:0000256" key="6">
    <source>
        <dbReference type="SAM" id="Phobius"/>
    </source>
</evidence>
<evidence type="ECO:0000256" key="4">
    <source>
        <dbReference type="ARBA" id="ARBA00022989"/>
    </source>
</evidence>
<evidence type="ECO:0000256" key="5">
    <source>
        <dbReference type="ARBA" id="ARBA00023136"/>
    </source>
</evidence>